<keyword evidence="2" id="KW-0732">Signal</keyword>
<dbReference type="RefSeq" id="XP_003072717.1">
    <property type="nucleotide sequence ID" value="XM_003072671.1"/>
</dbReference>
<keyword evidence="1" id="KW-1133">Transmembrane helix</keyword>
<name>E0S6M2_ENCIT</name>
<reference evidence="3 4" key="2">
    <citation type="journal article" date="2012" name="Proc. Natl. Acad. Sci. U.S.A.">
        <title>Gain and loss of multiple functionally related, horizontally transferred genes in the reduced genomes of two microsporidian parasites.</title>
        <authorList>
            <person name="Pombert J.-F."/>
            <person name="Selman M."/>
            <person name="Burki F."/>
            <person name="Bardell F.T."/>
            <person name="Farinelli L."/>
            <person name="Solter L.F."/>
            <person name="Whitman D.W."/>
            <person name="Weiss L.M."/>
            <person name="Corradi N."/>
            <person name="Keeling P.J."/>
        </authorList>
    </citation>
    <scope>NUCLEOTIDE SEQUENCE [LARGE SCALE GENOMIC DNA]</scope>
    <source>
        <strain evidence="3 4">ATCC 50506</strain>
    </source>
</reference>
<feature type="chain" id="PRO_5003140040" description="Integral membrane protein" evidence="2">
    <location>
        <begin position="21"/>
        <end position="174"/>
    </location>
</feature>
<dbReference type="OrthoDB" id="2193363at2759"/>
<accession>E0S6M2</accession>
<feature type="signal peptide" evidence="2">
    <location>
        <begin position="1"/>
        <end position="20"/>
    </location>
</feature>
<dbReference type="VEuPathDB" id="MicrosporidiaDB:Eint_040670"/>
<proteinExistence type="predicted"/>
<evidence type="ECO:0000313" key="3">
    <source>
        <dbReference type="EMBL" id="ADM11357.1"/>
    </source>
</evidence>
<keyword evidence="1" id="KW-0812">Transmembrane</keyword>
<dbReference type="AlphaFoldDB" id="E0S6M2"/>
<keyword evidence="4" id="KW-1185">Reference proteome</keyword>
<evidence type="ECO:0000256" key="1">
    <source>
        <dbReference type="SAM" id="Phobius"/>
    </source>
</evidence>
<evidence type="ECO:0000256" key="2">
    <source>
        <dbReference type="SAM" id="SignalP"/>
    </source>
</evidence>
<dbReference type="KEGG" id="ein:Eint_040670"/>
<gene>
    <name evidence="3" type="ORF">Eint_040670</name>
</gene>
<sequence length="174" mass="20162">MNSKMFLVVIIFWIFQVVEVGVIDALEHAFVNAKVYQVHNFPDILGMDYNKDIRYINFYAFLSGVICTWILVFPLTIKLVILAVFGTEDDSEKVGDYFLWFHLALLLLLTFADILILWTCDRDTLRAQATDAYGLYYIYRNHKLFYLSHLVAEIVSLVGVVFYGCLFKDIYLAG</sequence>
<dbReference type="EMBL" id="CP001945">
    <property type="protein sequence ID" value="ADM11357.1"/>
    <property type="molecule type" value="Genomic_DNA"/>
</dbReference>
<feature type="transmembrane region" description="Helical" evidence="1">
    <location>
        <begin position="144"/>
        <end position="166"/>
    </location>
</feature>
<reference evidence="3 4" key="1">
    <citation type="journal article" date="2010" name="Nat. Commun.">
        <title>The complete sequence of the smallest known nuclear genome from the microsporidian Encephalitozoon intestinalis.</title>
        <authorList>
            <person name="Corradi N."/>
            <person name="Pombert J.-F."/>
            <person name="Farinelli L."/>
            <person name="Didier E.S."/>
            <person name="Keeling P.J."/>
        </authorList>
    </citation>
    <scope>NUCLEOTIDE SEQUENCE [LARGE SCALE GENOMIC DNA]</scope>
    <source>
        <strain evidence="3 4">ATCC 50506</strain>
    </source>
</reference>
<evidence type="ECO:0000313" key="4">
    <source>
        <dbReference type="Proteomes" id="UP000002313"/>
    </source>
</evidence>
<dbReference type="GeneID" id="9699120"/>
<keyword evidence="1" id="KW-0472">Membrane</keyword>
<feature type="transmembrane region" description="Helical" evidence="1">
    <location>
        <begin position="97"/>
        <end position="118"/>
    </location>
</feature>
<evidence type="ECO:0008006" key="5">
    <source>
        <dbReference type="Google" id="ProtNLM"/>
    </source>
</evidence>
<feature type="transmembrane region" description="Helical" evidence="1">
    <location>
        <begin position="58"/>
        <end position="85"/>
    </location>
</feature>
<dbReference type="HOGENOM" id="CLU_1602699_0_0_1"/>
<organism evidence="3 4">
    <name type="scientific">Encephalitozoon intestinalis (strain ATCC 50506)</name>
    <name type="common">Microsporidian parasite</name>
    <name type="synonym">Septata intestinalis</name>
    <dbReference type="NCBI Taxonomy" id="876142"/>
    <lineage>
        <taxon>Eukaryota</taxon>
        <taxon>Fungi</taxon>
        <taxon>Fungi incertae sedis</taxon>
        <taxon>Microsporidia</taxon>
        <taxon>Unikaryonidae</taxon>
        <taxon>Encephalitozoon</taxon>
    </lineage>
</organism>
<dbReference type="Proteomes" id="UP000002313">
    <property type="component" value="Chromosome IV"/>
</dbReference>
<protein>
    <recommendedName>
        <fullName evidence="5">Integral membrane protein</fullName>
    </recommendedName>
</protein>